<dbReference type="Pfam" id="PF01244">
    <property type="entry name" value="Peptidase_M19"/>
    <property type="match status" value="1"/>
</dbReference>
<reference evidence="1 2" key="1">
    <citation type="submission" date="2022-07" db="EMBL/GenBank/DDBJ databases">
        <authorList>
            <person name="Li W.-J."/>
            <person name="Deng Q.-Q."/>
        </authorList>
    </citation>
    <scope>NUCLEOTIDE SEQUENCE [LARGE SCALE GENOMIC DNA]</scope>
    <source>
        <strain evidence="1 2">SYSU M60028</strain>
    </source>
</reference>
<organism evidence="1 2">
    <name type="scientific">Alsobacter ponti</name>
    <dbReference type="NCBI Taxonomy" id="2962936"/>
    <lineage>
        <taxon>Bacteria</taxon>
        <taxon>Pseudomonadati</taxon>
        <taxon>Pseudomonadota</taxon>
        <taxon>Alphaproteobacteria</taxon>
        <taxon>Hyphomicrobiales</taxon>
        <taxon>Alsobacteraceae</taxon>
        <taxon>Alsobacter</taxon>
    </lineage>
</organism>
<dbReference type="InterPro" id="IPR008257">
    <property type="entry name" value="Pept_M19"/>
</dbReference>
<dbReference type="PANTHER" id="PTHR10443:SF12">
    <property type="entry name" value="DIPEPTIDASE"/>
    <property type="match status" value="1"/>
</dbReference>
<keyword evidence="2" id="KW-1185">Reference proteome</keyword>
<gene>
    <name evidence="1" type="ORF">NK718_00970</name>
</gene>
<dbReference type="EMBL" id="JANCLU010000001">
    <property type="protein sequence ID" value="MCP8937077.1"/>
    <property type="molecule type" value="Genomic_DNA"/>
</dbReference>
<dbReference type="PANTHER" id="PTHR10443">
    <property type="entry name" value="MICROSOMAL DIPEPTIDASE"/>
    <property type="match status" value="1"/>
</dbReference>
<dbReference type="RefSeq" id="WP_254737651.1">
    <property type="nucleotide sequence ID" value="NZ_JANCLU010000001.1"/>
</dbReference>
<evidence type="ECO:0000313" key="2">
    <source>
        <dbReference type="Proteomes" id="UP001205890"/>
    </source>
</evidence>
<dbReference type="InterPro" id="IPR032466">
    <property type="entry name" value="Metal_Hydrolase"/>
</dbReference>
<dbReference type="SUPFAM" id="SSF51556">
    <property type="entry name" value="Metallo-dependent hydrolases"/>
    <property type="match status" value="1"/>
</dbReference>
<dbReference type="Proteomes" id="UP001205890">
    <property type="component" value="Unassembled WGS sequence"/>
</dbReference>
<dbReference type="CDD" id="cd01301">
    <property type="entry name" value="rDP_like"/>
    <property type="match status" value="1"/>
</dbReference>
<protein>
    <submittedName>
        <fullName evidence="1">Dipeptidase</fullName>
    </submittedName>
</protein>
<dbReference type="Gene3D" id="3.20.20.140">
    <property type="entry name" value="Metal-dependent hydrolases"/>
    <property type="match status" value="1"/>
</dbReference>
<sequence length="402" mass="43976">MHRAATPTARRADAAHLERALALLERLPLVDGHNDLPWVIHDDARARGDVAAFDPGRPRQDHDTDIPRMKQGRVSAQFWAAFIPTLTPHPGRTVMEVVDIILRLTEAYPDTFLPARRASDIARAKALGKIASFIAIEGGVGLENSLSPLRVWNAAGARLMTLCHNETLDWVDSATDAPRHGGLTPFGRAVVLELNRLGMIVDLAHVSHDVMRQVLDITRAPVVFSHSNAFTLCDHPRNVPDDVLDRVRANGGLVMATFVPNFISQASRDWYRPLCDAWGKAAPPSGPGDAFADLARRAGAPPRATLEQLCDHIEYIAGRAGLDHVGIGSDFYGGRTPDGLEDVSRFPHLLAGLMARGWSDEAIAGIASANFVRVFRKVEAVGRRLRRTETPRVGRVEAFDRA</sequence>
<proteinExistence type="predicted"/>
<accession>A0ABT1L6P4</accession>
<name>A0ABT1L6P4_9HYPH</name>
<dbReference type="PROSITE" id="PS51365">
    <property type="entry name" value="RENAL_DIPEPTIDASE_2"/>
    <property type="match status" value="1"/>
</dbReference>
<evidence type="ECO:0000313" key="1">
    <source>
        <dbReference type="EMBL" id="MCP8937077.1"/>
    </source>
</evidence>
<comment type="caution">
    <text evidence="1">The sequence shown here is derived from an EMBL/GenBank/DDBJ whole genome shotgun (WGS) entry which is preliminary data.</text>
</comment>